<accession>A0A3N6R6R4</accession>
<dbReference type="Pfam" id="PF01710">
    <property type="entry name" value="HTH_Tnp_IS630"/>
    <property type="match status" value="1"/>
</dbReference>
<evidence type="ECO:0000313" key="2">
    <source>
        <dbReference type="EMBL" id="RQH27475.1"/>
    </source>
</evidence>
<dbReference type="Proteomes" id="UP000269154">
    <property type="component" value="Unassembled WGS sequence"/>
</dbReference>
<dbReference type="OrthoDB" id="565387at2"/>
<keyword evidence="3" id="KW-1185">Reference proteome</keyword>
<sequence length="116" mass="13715">MSQLFRISRNTIDLWLKRKAETGDYQPRPNQPPGNDHQITDWHKFREFVKVHGDKTQGEMAKLWDSPISQRTISRALKKIGFTRKKNLWLPRKGSKGKTRILEPINSSFPLNQWFI</sequence>
<evidence type="ECO:0000313" key="3">
    <source>
        <dbReference type="Proteomes" id="UP000269154"/>
    </source>
</evidence>
<reference evidence="2 3" key="1">
    <citation type="journal article" date="2018" name="ACS Chem. Biol.">
        <title>Ketoreductase domain dysfunction expands chemodiversity: malyngamide biosynthesis in the cyanobacterium Okeania hirsuta.</title>
        <authorList>
            <person name="Moss N.A."/>
            <person name="Leao T."/>
            <person name="Rankin M."/>
            <person name="McCullough T.M."/>
            <person name="Qu P."/>
            <person name="Korobeynikov A."/>
            <person name="Smith J.L."/>
            <person name="Gerwick L."/>
            <person name="Gerwick W.H."/>
        </authorList>
    </citation>
    <scope>NUCLEOTIDE SEQUENCE [LARGE SCALE GENOMIC DNA]</scope>
    <source>
        <strain evidence="2 3">PAB10Feb10-1</strain>
    </source>
</reference>
<protein>
    <recommendedName>
        <fullName evidence="1">Transposase Synechocystis PCC 6803 domain-containing protein</fullName>
    </recommendedName>
</protein>
<comment type="caution">
    <text evidence="2">The sequence shown here is derived from an EMBL/GenBank/DDBJ whole genome shotgun (WGS) entry which is preliminary data.</text>
</comment>
<dbReference type="InterPro" id="IPR002622">
    <property type="entry name" value="Transposase_14"/>
</dbReference>
<gene>
    <name evidence="2" type="ORF">D5R40_27505</name>
</gene>
<dbReference type="AlphaFoldDB" id="A0A3N6R6R4"/>
<organism evidence="2 3">
    <name type="scientific">Okeania hirsuta</name>
    <dbReference type="NCBI Taxonomy" id="1458930"/>
    <lineage>
        <taxon>Bacteria</taxon>
        <taxon>Bacillati</taxon>
        <taxon>Cyanobacteriota</taxon>
        <taxon>Cyanophyceae</taxon>
        <taxon>Oscillatoriophycideae</taxon>
        <taxon>Oscillatoriales</taxon>
        <taxon>Microcoleaceae</taxon>
        <taxon>Okeania</taxon>
    </lineage>
</organism>
<evidence type="ECO:0000259" key="1">
    <source>
        <dbReference type="Pfam" id="PF01710"/>
    </source>
</evidence>
<dbReference type="EMBL" id="RCBY01000252">
    <property type="protein sequence ID" value="RQH27475.1"/>
    <property type="molecule type" value="Genomic_DNA"/>
</dbReference>
<dbReference type="SUPFAM" id="SSF46689">
    <property type="entry name" value="Homeodomain-like"/>
    <property type="match status" value="1"/>
</dbReference>
<proteinExistence type="predicted"/>
<name>A0A3N6R6R4_9CYAN</name>
<dbReference type="InterPro" id="IPR009057">
    <property type="entry name" value="Homeodomain-like_sf"/>
</dbReference>
<feature type="domain" description="Transposase Synechocystis PCC 6803" evidence="1">
    <location>
        <begin position="2"/>
        <end position="96"/>
    </location>
</feature>